<keyword evidence="11" id="KW-1185">Reference proteome</keyword>
<sequence>MTHLAEKTMSIEKEEHLNDPESLKAANVDTVHNDEALRVLEAYDGPTTWSDEEENNLRRRIDLKLMPVLCATYGLQYYDKAMLSQAALFGLRQDLQLMTGNRYSMTASIFYFGFIIGAYVAMILAQRYPVERVASALVTVWGVCLILTSVCHNYQGIYAQRFFLGFLESGVSPLFMLMVGSFYKKNEQAFRMGVWYSLTGYVSCISPLINYGFGSVGSSKSTWRYMYYFAGGLTITWGIVIYFIMPPDPVRAKGFNPRERYIMIARLRTNNSGVRNTHFKWAQLRELLLDVKFWTVFWIALLSMIANGPISTFVPIIIRGFGFSSLNSLLLLIPIGIYAGSTQLLLTWLAFRFKGIRSYLIFGAQVVTTVAAILLWRLPLASKGGLLFSAIILPSVGAGYAVLMGQAVANTAGYTKRSIASSGLYIGYCLGNIIGPLVFLTTDAPRYPIGFIVVFITSLAAGVLALVYRWLCVHSNNSREALGVPEGFDHAYEDDLTDKKKQSENGVPRCTPCISTDTICEIRESRRGKRKSVNPPSAGVRPETRTTQGVLSQRSSLKVCFSRPLSRPVPPRQHTEAVNTNHDLSHAPFEGERTAVPLGNSEDHSVSQTGNHSAPQVDRTTSTLPETPLSASLGEGVGQSHQDDVDTGYLQIFNQENQLEADIVDMQATFELRPDVFDPQQQELNQTFIETYWDECYCWAPVLDMKTIGQEMAKSPLVANSVAIVGSHVRPPLVQHQGPAAYYDRARTLFYNDEEADTLTALKSLCLFYWWAPRSTATIHRHSSWWWTSVIIRHAQQMGIHREPAEGHPLRHRLDLSLRRRIWWTVFARERLTALCQSKPCIIDPADCNISEPLLSDFPSDERSQRRGLIFINWVRLCGIIGSMAKALFRTGNGTHTTRFEIYRSLVGWIQNLPPELCLQISGSSTAHFDKHVHQLHLPYLAAIIILHLRKEAHDLPQALPPAILAASCIARILHDILLRGNARYLMPITCWYTGVAFIPLLQATRAPRLAKEAESGINILSRAVEQLQKMWASANVIKLGMDRMKNAMSGTLPSATCAAAPQESNLGLRWGHQLLGPSSPLDMDGEYDWTALFPFATKQTGTIAAELLSNNELGTVTRGLASPANLNFYETMQSEYQDFFDTFTDFPLDFTGLDHQGQDANF</sequence>
<feature type="transmembrane region" description="Helical" evidence="8">
    <location>
        <begin position="162"/>
        <end position="183"/>
    </location>
</feature>
<dbReference type="Pfam" id="PF07690">
    <property type="entry name" value="MFS_1"/>
    <property type="match status" value="1"/>
</dbReference>
<feature type="compositionally biased region" description="Polar residues" evidence="7">
    <location>
        <begin position="545"/>
        <end position="556"/>
    </location>
</feature>
<evidence type="ECO:0000256" key="1">
    <source>
        <dbReference type="ARBA" id="ARBA00004141"/>
    </source>
</evidence>
<gene>
    <name evidence="10" type="ORF">KVT40_000707</name>
</gene>
<comment type="subcellular location">
    <subcellularLocation>
        <location evidence="1">Membrane</location>
        <topology evidence="1">Multi-pass membrane protein</topology>
    </subcellularLocation>
</comment>
<evidence type="ECO:0000256" key="3">
    <source>
        <dbReference type="ARBA" id="ARBA00022692"/>
    </source>
</evidence>
<keyword evidence="2" id="KW-0813">Transport</keyword>
<feature type="compositionally biased region" description="Basic and acidic residues" evidence="7">
    <location>
        <begin position="583"/>
        <end position="593"/>
    </location>
</feature>
<feature type="transmembrane region" description="Helical" evidence="8">
    <location>
        <begin position="132"/>
        <end position="150"/>
    </location>
</feature>
<feature type="transmembrane region" description="Helical" evidence="8">
    <location>
        <begin position="385"/>
        <end position="403"/>
    </location>
</feature>
<protein>
    <recommendedName>
        <fullName evidence="9">Major facilitator superfamily (MFS) profile domain-containing protein</fullName>
    </recommendedName>
</protein>
<organism evidence="10 11">
    <name type="scientific">Elsinoe batatas</name>
    <dbReference type="NCBI Taxonomy" id="2601811"/>
    <lineage>
        <taxon>Eukaryota</taxon>
        <taxon>Fungi</taxon>
        <taxon>Dikarya</taxon>
        <taxon>Ascomycota</taxon>
        <taxon>Pezizomycotina</taxon>
        <taxon>Dothideomycetes</taxon>
        <taxon>Dothideomycetidae</taxon>
        <taxon>Myriangiales</taxon>
        <taxon>Elsinoaceae</taxon>
        <taxon>Elsinoe</taxon>
    </lineage>
</organism>
<dbReference type="Pfam" id="PF04082">
    <property type="entry name" value="Fungal_trans"/>
    <property type="match status" value="1"/>
</dbReference>
<dbReference type="Gene3D" id="1.20.1250.20">
    <property type="entry name" value="MFS general substrate transporter like domains"/>
    <property type="match status" value="2"/>
</dbReference>
<feature type="transmembrane region" description="Helical" evidence="8">
    <location>
        <begin position="293"/>
        <end position="317"/>
    </location>
</feature>
<dbReference type="GO" id="GO:0008270">
    <property type="term" value="F:zinc ion binding"/>
    <property type="evidence" value="ECO:0007669"/>
    <property type="project" value="InterPro"/>
</dbReference>
<evidence type="ECO:0000256" key="8">
    <source>
        <dbReference type="SAM" id="Phobius"/>
    </source>
</evidence>
<feature type="transmembrane region" description="Helical" evidence="8">
    <location>
        <begin position="225"/>
        <end position="245"/>
    </location>
</feature>
<keyword evidence="6" id="KW-0539">Nucleus</keyword>
<dbReference type="GO" id="GO:0006351">
    <property type="term" value="P:DNA-templated transcription"/>
    <property type="evidence" value="ECO:0007669"/>
    <property type="project" value="InterPro"/>
</dbReference>
<keyword evidence="5 8" id="KW-0472">Membrane</keyword>
<evidence type="ECO:0000259" key="9">
    <source>
        <dbReference type="PROSITE" id="PS50850"/>
    </source>
</evidence>
<feature type="transmembrane region" description="Helical" evidence="8">
    <location>
        <begin position="423"/>
        <end position="442"/>
    </location>
</feature>
<evidence type="ECO:0000313" key="10">
    <source>
        <dbReference type="EMBL" id="KAG8631567.1"/>
    </source>
</evidence>
<evidence type="ECO:0000313" key="11">
    <source>
        <dbReference type="Proteomes" id="UP000809789"/>
    </source>
</evidence>
<dbReference type="PROSITE" id="PS50850">
    <property type="entry name" value="MFS"/>
    <property type="match status" value="1"/>
</dbReference>
<accession>A0A8K0L989</accession>
<evidence type="ECO:0000256" key="4">
    <source>
        <dbReference type="ARBA" id="ARBA00022989"/>
    </source>
</evidence>
<comment type="caution">
    <text evidence="10">The sequence shown here is derived from an EMBL/GenBank/DDBJ whole genome shotgun (WGS) entry which is preliminary data.</text>
</comment>
<dbReference type="SMART" id="SM00906">
    <property type="entry name" value="Fungal_trans"/>
    <property type="match status" value="1"/>
</dbReference>
<feature type="transmembrane region" description="Helical" evidence="8">
    <location>
        <begin position="108"/>
        <end position="126"/>
    </location>
</feature>
<feature type="transmembrane region" description="Helical" evidence="8">
    <location>
        <begin position="356"/>
        <end position="378"/>
    </location>
</feature>
<dbReference type="OrthoDB" id="1932925at2759"/>
<feature type="domain" description="Major facilitator superfamily (MFS) profile" evidence="9">
    <location>
        <begin position="65"/>
        <end position="477"/>
    </location>
</feature>
<dbReference type="GO" id="GO:0016020">
    <property type="term" value="C:membrane"/>
    <property type="evidence" value="ECO:0007669"/>
    <property type="project" value="UniProtKB-SubCell"/>
</dbReference>
<evidence type="ECO:0000256" key="6">
    <source>
        <dbReference type="ARBA" id="ARBA00023242"/>
    </source>
</evidence>
<feature type="transmembrane region" description="Helical" evidence="8">
    <location>
        <begin position="329"/>
        <end position="350"/>
    </location>
</feature>
<reference evidence="10" key="1">
    <citation type="submission" date="2021-07" db="EMBL/GenBank/DDBJ databases">
        <title>Elsinoe batatas strain:CRI-CJ2 Genome sequencing and assembly.</title>
        <authorList>
            <person name="Huang L."/>
        </authorList>
    </citation>
    <scope>NUCLEOTIDE SEQUENCE</scope>
    <source>
        <strain evidence="10">CRI-CJ2</strain>
    </source>
</reference>
<proteinExistence type="predicted"/>
<dbReference type="InterPro" id="IPR011701">
    <property type="entry name" value="MFS"/>
</dbReference>
<dbReference type="AlphaFoldDB" id="A0A8K0L989"/>
<dbReference type="EMBL" id="JAESVG020000001">
    <property type="protein sequence ID" value="KAG8631567.1"/>
    <property type="molecule type" value="Genomic_DNA"/>
</dbReference>
<dbReference type="GO" id="GO:0003677">
    <property type="term" value="F:DNA binding"/>
    <property type="evidence" value="ECO:0007669"/>
    <property type="project" value="InterPro"/>
</dbReference>
<evidence type="ECO:0000256" key="2">
    <source>
        <dbReference type="ARBA" id="ARBA00022448"/>
    </source>
</evidence>
<feature type="region of interest" description="Disordered" evidence="7">
    <location>
        <begin position="525"/>
        <end position="642"/>
    </location>
</feature>
<dbReference type="GO" id="GO:0022857">
    <property type="term" value="F:transmembrane transporter activity"/>
    <property type="evidence" value="ECO:0007669"/>
    <property type="project" value="InterPro"/>
</dbReference>
<dbReference type="InterPro" id="IPR007219">
    <property type="entry name" value="XnlR_reg_dom"/>
</dbReference>
<feature type="transmembrane region" description="Helical" evidence="8">
    <location>
        <begin position="449"/>
        <end position="471"/>
    </location>
</feature>
<name>A0A8K0L989_9PEZI</name>
<dbReference type="PANTHER" id="PTHR43791:SF35">
    <property type="entry name" value="MAJOR FACILITATOR SUPERFAMILY (MFS) PROFILE DOMAIN-CONTAINING PROTEIN"/>
    <property type="match status" value="1"/>
</dbReference>
<dbReference type="Proteomes" id="UP000809789">
    <property type="component" value="Unassembled WGS sequence"/>
</dbReference>
<evidence type="ECO:0000256" key="5">
    <source>
        <dbReference type="ARBA" id="ARBA00023136"/>
    </source>
</evidence>
<keyword evidence="4 8" id="KW-1133">Transmembrane helix</keyword>
<dbReference type="PANTHER" id="PTHR43791">
    <property type="entry name" value="PERMEASE-RELATED"/>
    <property type="match status" value="1"/>
</dbReference>
<dbReference type="CDD" id="cd12148">
    <property type="entry name" value="fungal_TF_MHR"/>
    <property type="match status" value="1"/>
</dbReference>
<dbReference type="SUPFAM" id="SSF103473">
    <property type="entry name" value="MFS general substrate transporter"/>
    <property type="match status" value="1"/>
</dbReference>
<evidence type="ECO:0000256" key="7">
    <source>
        <dbReference type="SAM" id="MobiDB-lite"/>
    </source>
</evidence>
<dbReference type="InterPro" id="IPR036259">
    <property type="entry name" value="MFS_trans_sf"/>
</dbReference>
<feature type="transmembrane region" description="Helical" evidence="8">
    <location>
        <begin position="195"/>
        <end position="213"/>
    </location>
</feature>
<keyword evidence="3 8" id="KW-0812">Transmembrane</keyword>
<feature type="compositionally biased region" description="Polar residues" evidence="7">
    <location>
        <begin position="606"/>
        <end position="625"/>
    </location>
</feature>
<dbReference type="InterPro" id="IPR020846">
    <property type="entry name" value="MFS_dom"/>
</dbReference>